<name>A0AA45L413_9PSEU</name>
<dbReference type="Proteomes" id="UP000677152">
    <property type="component" value="Chromosome"/>
</dbReference>
<keyword evidence="2" id="KW-0408">Iron</keyword>
<dbReference type="InterPro" id="IPR010300">
    <property type="entry name" value="CDO_1"/>
</dbReference>
<gene>
    <name evidence="3" type="ORF">KCV87_25575</name>
</gene>
<dbReference type="Gene3D" id="2.60.120.10">
    <property type="entry name" value="Jelly Rolls"/>
    <property type="match status" value="1"/>
</dbReference>
<proteinExistence type="inferred from homology"/>
<dbReference type="EMBL" id="CP073249">
    <property type="protein sequence ID" value="QUF02795.1"/>
    <property type="molecule type" value="Genomic_DNA"/>
</dbReference>
<keyword evidence="3" id="KW-0560">Oxidoreductase</keyword>
<evidence type="ECO:0000313" key="3">
    <source>
        <dbReference type="EMBL" id="QUF02795.1"/>
    </source>
</evidence>
<dbReference type="SUPFAM" id="SSF51182">
    <property type="entry name" value="RmlC-like cupins"/>
    <property type="match status" value="1"/>
</dbReference>
<feature type="binding site" evidence="2">
    <location>
        <position position="105"/>
    </location>
    <ligand>
        <name>Fe cation</name>
        <dbReference type="ChEBI" id="CHEBI:24875"/>
        <note>catalytic</note>
    </ligand>
</feature>
<evidence type="ECO:0000256" key="1">
    <source>
        <dbReference type="ARBA" id="ARBA00006622"/>
    </source>
</evidence>
<reference evidence="3" key="1">
    <citation type="submission" date="2021-04" db="EMBL/GenBank/DDBJ databases">
        <title>Genomic sequence of Actinosynnema pretiosum subsp. pretiosum ATCC 31280 (C-14919).</title>
        <authorList>
            <person name="Bai L."/>
            <person name="Wang X."/>
            <person name="Xiao Y."/>
        </authorList>
    </citation>
    <scope>NUCLEOTIDE SEQUENCE</scope>
    <source>
        <strain evidence="3">ATCC 31280</strain>
    </source>
</reference>
<organism evidence="3 4">
    <name type="scientific">Actinosynnema pretiosum subsp. pretiosum</name>
    <dbReference type="NCBI Taxonomy" id="103721"/>
    <lineage>
        <taxon>Bacteria</taxon>
        <taxon>Bacillati</taxon>
        <taxon>Actinomycetota</taxon>
        <taxon>Actinomycetes</taxon>
        <taxon>Pseudonocardiales</taxon>
        <taxon>Pseudonocardiaceae</taxon>
        <taxon>Actinosynnema</taxon>
    </lineage>
</organism>
<keyword evidence="3" id="KW-0223">Dioxygenase</keyword>
<protein>
    <submittedName>
        <fullName evidence="3">Cysteine dioxygenase family protein</fullName>
    </submittedName>
</protein>
<keyword evidence="2" id="KW-0479">Metal-binding</keyword>
<dbReference type="GO" id="GO:0005506">
    <property type="term" value="F:iron ion binding"/>
    <property type="evidence" value="ECO:0007669"/>
    <property type="project" value="InterPro"/>
</dbReference>
<evidence type="ECO:0000256" key="2">
    <source>
        <dbReference type="PIRSR" id="PIRSR610300-51"/>
    </source>
</evidence>
<dbReference type="AlphaFoldDB" id="A0AA45L413"/>
<dbReference type="CDD" id="cd10548">
    <property type="entry name" value="cupin_CDO"/>
    <property type="match status" value="1"/>
</dbReference>
<dbReference type="Pfam" id="PF05995">
    <property type="entry name" value="CDO_I"/>
    <property type="match status" value="1"/>
</dbReference>
<evidence type="ECO:0000313" key="4">
    <source>
        <dbReference type="Proteomes" id="UP000677152"/>
    </source>
</evidence>
<accession>A0AA45L413</accession>
<feature type="binding site" evidence="2">
    <location>
        <position position="149"/>
    </location>
    <ligand>
        <name>Fe cation</name>
        <dbReference type="ChEBI" id="CHEBI:24875"/>
        <note>catalytic</note>
    </ligand>
</feature>
<dbReference type="GO" id="GO:0016702">
    <property type="term" value="F:oxidoreductase activity, acting on single donors with incorporation of molecular oxygen, incorporation of two atoms of oxygen"/>
    <property type="evidence" value="ECO:0007669"/>
    <property type="project" value="InterPro"/>
</dbReference>
<feature type="binding site" evidence="2">
    <location>
        <position position="103"/>
    </location>
    <ligand>
        <name>Fe cation</name>
        <dbReference type="ChEBI" id="CHEBI:24875"/>
        <note>catalytic</note>
    </ligand>
</feature>
<sequence length="207" mass="22658">MPTTQIRPARPAHPARPVGEAAADLHPRFDADPLRALLHPGRDLWTPSQLRELTTSVASGFRAELTDLVRYTRPQRWWARLGLTEGVELWLLSWAPGQGTEPHDHGGAAGSFTVLEGELHEDFRHPGGQVGTATRRAGAALGFGAGRAHQVRNTSEANASSVHAYSPPLVPTRDYRSLWDIPTTIPPLPAHRLPLDRLRELADLEGP</sequence>
<comment type="similarity">
    <text evidence="1">Belongs to the cysteine dioxygenase family.</text>
</comment>
<dbReference type="InterPro" id="IPR011051">
    <property type="entry name" value="RmlC_Cupin_sf"/>
</dbReference>
<dbReference type="InterPro" id="IPR014710">
    <property type="entry name" value="RmlC-like_jellyroll"/>
</dbReference>